<evidence type="ECO:0000313" key="1">
    <source>
        <dbReference type="EMBL" id="SHH64296.1"/>
    </source>
</evidence>
<keyword evidence="2" id="KW-1185">Reference proteome</keyword>
<sequence>MLAAEAISDLEAESTATLFAGINGRLNMPVILAPTSRDVFEPQRYARPEHMTAWPMVFCEPAMMRRLTPANLVRFCGWPLADAKRLFANLSPLGRFDLYFGKDGPDAANIQVFNRLVDRPSAIWRMPRDQFHNRLGQQFAESEVEAVLEAWYAPLPIRQIRLWRHIAEMEYGSLQQAEEQDWADLSMAAQHRHIVNACRHCSPYSELMMKCPPGKRQLAHDVLFERIAREIAATMPALKGEAMRQLEELLSGERRRRQRNLPYPIEAA</sequence>
<reference evidence="1 2" key="1">
    <citation type="submission" date="2016-11" db="EMBL/GenBank/DDBJ databases">
        <authorList>
            <person name="Jaros S."/>
            <person name="Januszkiewicz K."/>
            <person name="Wedrychowicz H."/>
        </authorList>
    </citation>
    <scope>NUCLEOTIDE SEQUENCE [LARGE SCALE GENOMIC DNA]</scope>
    <source>
        <strain evidence="1 2">DSM 16917</strain>
    </source>
</reference>
<dbReference type="EMBL" id="FQXG01000003">
    <property type="protein sequence ID" value="SHH64296.1"/>
    <property type="molecule type" value="Genomic_DNA"/>
</dbReference>
<protein>
    <submittedName>
        <fullName evidence="1">Uncharacterized protein</fullName>
    </submittedName>
</protein>
<gene>
    <name evidence="1" type="ORF">SAMN02745129_2643</name>
</gene>
<accession>A0A1M5UN15</accession>
<proteinExistence type="predicted"/>
<evidence type="ECO:0000313" key="2">
    <source>
        <dbReference type="Proteomes" id="UP000184268"/>
    </source>
</evidence>
<dbReference type="Proteomes" id="UP000184268">
    <property type="component" value="Unassembled WGS sequence"/>
</dbReference>
<dbReference type="AlphaFoldDB" id="A0A1M5UN15"/>
<organism evidence="1 2">
    <name type="scientific">Ferrimonas marina</name>
    <dbReference type="NCBI Taxonomy" id="299255"/>
    <lineage>
        <taxon>Bacteria</taxon>
        <taxon>Pseudomonadati</taxon>
        <taxon>Pseudomonadota</taxon>
        <taxon>Gammaproteobacteria</taxon>
        <taxon>Alteromonadales</taxon>
        <taxon>Ferrimonadaceae</taxon>
        <taxon>Ferrimonas</taxon>
    </lineage>
</organism>
<name>A0A1M5UN15_9GAMM</name>